<dbReference type="EMBL" id="SACS01000011">
    <property type="protein sequence ID" value="RVU37161.1"/>
    <property type="molecule type" value="Genomic_DNA"/>
</dbReference>
<dbReference type="InterPro" id="IPR052029">
    <property type="entry name" value="PpiD_chaperone"/>
</dbReference>
<dbReference type="GO" id="GO:0005886">
    <property type="term" value="C:plasma membrane"/>
    <property type="evidence" value="ECO:0007669"/>
    <property type="project" value="UniProtKB-SubCell"/>
</dbReference>
<dbReference type="PANTHER" id="PTHR47529:SF1">
    <property type="entry name" value="PERIPLASMIC CHAPERONE PPID"/>
    <property type="match status" value="1"/>
</dbReference>
<evidence type="ECO:0000256" key="8">
    <source>
        <dbReference type="ARBA" id="ARBA00038408"/>
    </source>
</evidence>
<evidence type="ECO:0000256" key="12">
    <source>
        <dbReference type="SAM" id="Phobius"/>
    </source>
</evidence>
<keyword evidence="11 14" id="KW-0413">Isomerase</keyword>
<evidence type="ECO:0000256" key="7">
    <source>
        <dbReference type="ARBA" id="ARBA00023186"/>
    </source>
</evidence>
<evidence type="ECO:0000256" key="4">
    <source>
        <dbReference type="ARBA" id="ARBA00022692"/>
    </source>
</evidence>
<evidence type="ECO:0000256" key="10">
    <source>
        <dbReference type="ARBA" id="ARBA00042775"/>
    </source>
</evidence>
<evidence type="ECO:0000313" key="15">
    <source>
        <dbReference type="Proteomes" id="UP000283077"/>
    </source>
</evidence>
<accession>A0A437QRM1</accession>
<keyword evidence="15" id="KW-1185">Reference proteome</keyword>
<dbReference type="RefSeq" id="WP_127699175.1">
    <property type="nucleotide sequence ID" value="NZ_SACS01000011.1"/>
</dbReference>
<evidence type="ECO:0000313" key="14">
    <source>
        <dbReference type="EMBL" id="RVU37161.1"/>
    </source>
</evidence>
<dbReference type="PANTHER" id="PTHR47529">
    <property type="entry name" value="PEPTIDYL-PROLYL CIS-TRANS ISOMERASE D"/>
    <property type="match status" value="1"/>
</dbReference>
<dbReference type="Gene3D" id="3.10.50.40">
    <property type="match status" value="1"/>
</dbReference>
<name>A0A437QRM1_9GAMM</name>
<reference evidence="14 15" key="1">
    <citation type="submission" date="2019-01" db="EMBL/GenBank/DDBJ databases">
        <authorList>
            <person name="Chen W.-M."/>
        </authorList>
    </citation>
    <scope>NUCLEOTIDE SEQUENCE [LARGE SCALE GENOMIC DNA]</scope>
    <source>
        <strain evidence="14 15">KYPC3</strain>
    </source>
</reference>
<evidence type="ECO:0000256" key="5">
    <source>
        <dbReference type="ARBA" id="ARBA00022989"/>
    </source>
</evidence>
<evidence type="ECO:0000259" key="13">
    <source>
        <dbReference type="PROSITE" id="PS50198"/>
    </source>
</evidence>
<feature type="transmembrane region" description="Helical" evidence="12">
    <location>
        <begin position="12"/>
        <end position="34"/>
    </location>
</feature>
<comment type="caution">
    <text evidence="14">The sequence shown here is derived from an EMBL/GenBank/DDBJ whole genome shotgun (WGS) entry which is preliminary data.</text>
</comment>
<dbReference type="InterPro" id="IPR027304">
    <property type="entry name" value="Trigger_fact/SurA_dom_sf"/>
</dbReference>
<keyword evidence="3" id="KW-0997">Cell inner membrane</keyword>
<evidence type="ECO:0000256" key="6">
    <source>
        <dbReference type="ARBA" id="ARBA00023136"/>
    </source>
</evidence>
<organism evidence="14 15">
    <name type="scientific">Rheinheimera riviphila</name>
    <dbReference type="NCBI Taxonomy" id="1834037"/>
    <lineage>
        <taxon>Bacteria</taxon>
        <taxon>Pseudomonadati</taxon>
        <taxon>Pseudomonadota</taxon>
        <taxon>Gammaproteobacteria</taxon>
        <taxon>Chromatiales</taxon>
        <taxon>Chromatiaceae</taxon>
        <taxon>Rheinheimera</taxon>
    </lineage>
</organism>
<gene>
    <name evidence="14" type="ORF">EOE67_11235</name>
</gene>
<keyword evidence="6 12" id="KW-0472">Membrane</keyword>
<keyword evidence="5 12" id="KW-1133">Transmembrane helix</keyword>
<keyword evidence="11" id="KW-0697">Rotamase</keyword>
<dbReference type="Proteomes" id="UP000283077">
    <property type="component" value="Unassembled WGS sequence"/>
</dbReference>
<comment type="similarity">
    <text evidence="8">Belongs to the PpiD chaperone family.</text>
</comment>
<keyword evidence="4 12" id="KW-0812">Transmembrane</keyword>
<evidence type="ECO:0000256" key="1">
    <source>
        <dbReference type="ARBA" id="ARBA00004382"/>
    </source>
</evidence>
<dbReference type="SUPFAM" id="SSF54534">
    <property type="entry name" value="FKBP-like"/>
    <property type="match status" value="1"/>
</dbReference>
<evidence type="ECO:0000256" key="3">
    <source>
        <dbReference type="ARBA" id="ARBA00022519"/>
    </source>
</evidence>
<dbReference type="Pfam" id="PF13624">
    <property type="entry name" value="SurA_N_3"/>
    <property type="match status" value="1"/>
</dbReference>
<dbReference type="SUPFAM" id="SSF109998">
    <property type="entry name" value="Triger factor/SurA peptide-binding domain-like"/>
    <property type="match status" value="1"/>
</dbReference>
<dbReference type="AlphaFoldDB" id="A0A437QRM1"/>
<keyword evidence="2" id="KW-1003">Cell membrane</keyword>
<dbReference type="InterPro" id="IPR046357">
    <property type="entry name" value="PPIase_dom_sf"/>
</dbReference>
<evidence type="ECO:0000256" key="11">
    <source>
        <dbReference type="PROSITE-ProRule" id="PRU00278"/>
    </source>
</evidence>
<feature type="domain" description="PpiC" evidence="13">
    <location>
        <begin position="268"/>
        <end position="366"/>
    </location>
</feature>
<dbReference type="OrthoDB" id="9812372at2"/>
<sequence length="638" mass="69729">MLEKIREGTKGIVAQVILGLVILTFAVSGVSSYFGNNSEQAVAVVNGEEISRTKFEEDLQTERARMEQQFGEMFATLAADPQYMNNFRNSVLERLIGEKLIKQQSEALGLQISDELLLKTITQMQEFQLDGTFNNDRYLALLRQNNLTPNQFRDLLREQFVRNQFVVGVGGSEFALPGEMRNLMSLQQQNRDIEYAVLKAADFAGTVEVTDAKLAEHYQLNQNSYATPEQVSLQYVELKGTDLANSIKVTDADVEAYYQAQSARYSTEERRRVSHILLESAEEDKAVAAKAEELLKQLQQGADFAALAKQHSADTVSAENGGDLDFITKDVMEPEFEKAVYALAKAGDLSAVVKTSFGYHLIKLTEIEAGTVKPLAEVRAAITAEVQQEKAAEQFADLQQKLAEVSFEIADNLEEAATAVNGTVKELPLFSRESAAAPFALPKFLDTVFSPEFISAGTNSDLIELAPQHVVVARLVEHLPEKVKTLEEVKAQVQAAVVAKESNALATAKVEALLAQFNEGKDIRELVVAEKLTLQTAAATPRFGGTLDAEIRTKAFELAKPVPTKPISAGTAVLASGDVSLVLVTKVTEVPSTAEPAAAELAQFAQQMGQQHFAAVQEALKQQAEIVRNLPAMTSQDL</sequence>
<dbReference type="GO" id="GO:0003755">
    <property type="term" value="F:peptidyl-prolyl cis-trans isomerase activity"/>
    <property type="evidence" value="ECO:0007669"/>
    <property type="project" value="UniProtKB-KW"/>
</dbReference>
<dbReference type="InterPro" id="IPR000297">
    <property type="entry name" value="PPIase_PpiC"/>
</dbReference>
<keyword evidence="7" id="KW-0143">Chaperone</keyword>
<protein>
    <recommendedName>
        <fullName evidence="9">Periplasmic chaperone PpiD</fullName>
    </recommendedName>
    <alternativeName>
        <fullName evidence="10">Periplasmic folding chaperone</fullName>
    </alternativeName>
</protein>
<dbReference type="Pfam" id="PF13616">
    <property type="entry name" value="Rotamase_3"/>
    <property type="match status" value="1"/>
</dbReference>
<evidence type="ECO:0000256" key="2">
    <source>
        <dbReference type="ARBA" id="ARBA00022475"/>
    </source>
</evidence>
<dbReference type="PROSITE" id="PS50198">
    <property type="entry name" value="PPIC_PPIASE_2"/>
    <property type="match status" value="1"/>
</dbReference>
<dbReference type="Gene3D" id="1.10.4030.10">
    <property type="entry name" value="Porin chaperone SurA, peptide-binding domain"/>
    <property type="match status" value="1"/>
</dbReference>
<evidence type="ECO:0000256" key="9">
    <source>
        <dbReference type="ARBA" id="ARBA00040743"/>
    </source>
</evidence>
<proteinExistence type="inferred from homology"/>
<comment type="subcellular location">
    <subcellularLocation>
        <location evidence="1">Cell inner membrane</location>
        <topology evidence="1">Single-pass type II membrane protein</topology>
        <orientation evidence="1">Periplasmic side</orientation>
    </subcellularLocation>
</comment>